<dbReference type="EMBL" id="RCHS01001053">
    <property type="protein sequence ID" value="RMX55423.1"/>
    <property type="molecule type" value="Genomic_DNA"/>
</dbReference>
<dbReference type="OrthoDB" id="843225at2759"/>
<evidence type="ECO:0000313" key="3">
    <source>
        <dbReference type="Proteomes" id="UP000275408"/>
    </source>
</evidence>
<evidence type="ECO:0000313" key="2">
    <source>
        <dbReference type="EMBL" id="RMX55423.1"/>
    </source>
</evidence>
<gene>
    <name evidence="2" type="ORF">pdam_00022200</name>
</gene>
<dbReference type="PRINTS" id="PR01438">
    <property type="entry name" value="UNVRSLSTRESS"/>
</dbReference>
<dbReference type="SUPFAM" id="SSF52402">
    <property type="entry name" value="Adenine nucleotide alpha hydrolases-like"/>
    <property type="match status" value="1"/>
</dbReference>
<dbReference type="Gene3D" id="3.40.50.620">
    <property type="entry name" value="HUPs"/>
    <property type="match status" value="1"/>
</dbReference>
<dbReference type="AlphaFoldDB" id="A0A3M6UP07"/>
<comment type="caution">
    <text evidence="2">The sequence shown here is derived from an EMBL/GenBank/DDBJ whole genome shotgun (WGS) entry which is preliminary data.</text>
</comment>
<accession>A0A3M6UP07</accession>
<dbReference type="Proteomes" id="UP000275408">
    <property type="component" value="Unassembled WGS sequence"/>
</dbReference>
<dbReference type="InterPro" id="IPR014729">
    <property type="entry name" value="Rossmann-like_a/b/a_fold"/>
</dbReference>
<organism evidence="2 3">
    <name type="scientific">Pocillopora damicornis</name>
    <name type="common">Cauliflower coral</name>
    <name type="synonym">Millepora damicornis</name>
    <dbReference type="NCBI Taxonomy" id="46731"/>
    <lineage>
        <taxon>Eukaryota</taxon>
        <taxon>Metazoa</taxon>
        <taxon>Cnidaria</taxon>
        <taxon>Anthozoa</taxon>
        <taxon>Hexacorallia</taxon>
        <taxon>Scleractinia</taxon>
        <taxon>Astrocoeniina</taxon>
        <taxon>Pocilloporidae</taxon>
        <taxon>Pocillopora</taxon>
    </lineage>
</organism>
<protein>
    <recommendedName>
        <fullName evidence="1">UspA domain-containing protein</fullName>
    </recommendedName>
</protein>
<feature type="domain" description="UspA" evidence="1">
    <location>
        <begin position="5"/>
        <end position="150"/>
    </location>
</feature>
<evidence type="ECO:0000259" key="1">
    <source>
        <dbReference type="Pfam" id="PF00582"/>
    </source>
</evidence>
<dbReference type="InterPro" id="IPR006016">
    <property type="entry name" value="UspA"/>
</dbReference>
<dbReference type="OMA" id="AKFAFRW"/>
<dbReference type="CDD" id="cd23659">
    <property type="entry name" value="USP_At3g01520-like"/>
    <property type="match status" value="1"/>
</dbReference>
<reference evidence="2 3" key="1">
    <citation type="journal article" date="2018" name="Sci. Rep.">
        <title>Comparative analysis of the Pocillopora damicornis genome highlights role of immune system in coral evolution.</title>
        <authorList>
            <person name="Cunning R."/>
            <person name="Bay R.A."/>
            <person name="Gillette P."/>
            <person name="Baker A.C."/>
            <person name="Traylor-Knowles N."/>
        </authorList>
    </citation>
    <scope>NUCLEOTIDE SEQUENCE [LARGE SCALE GENOMIC DNA]</scope>
    <source>
        <strain evidence="2">RSMAS</strain>
        <tissue evidence="2">Whole animal</tissue>
    </source>
</reference>
<proteinExistence type="predicted"/>
<dbReference type="Pfam" id="PF00582">
    <property type="entry name" value="Usp"/>
    <property type="match status" value="1"/>
</dbReference>
<dbReference type="PANTHER" id="PTHR46989">
    <property type="entry name" value="USP DOMAIN-CONTAINING PROTEIN"/>
    <property type="match status" value="1"/>
</dbReference>
<dbReference type="PANTHER" id="PTHR46989:SF3">
    <property type="entry name" value="USPA DOMAIN-CONTAINING PROTEIN"/>
    <property type="match status" value="1"/>
</dbReference>
<dbReference type="InterPro" id="IPR006015">
    <property type="entry name" value="Universal_stress_UspA"/>
</dbReference>
<sequence length="156" mass="17646">MSGKRKVLVAVDGSKNSDYALKWYLEKASQPEDELIGYHVWQQKHLPTFSLKAPFQLPAEEWKKIMEETMKEVEKVENDFTTKCGSVKHRKFESESSNNPGQAIVDYAASKNVDFIIMGTRGLSPLRRTVLGSVSDYVLHHTHIPVAVVPVKEEST</sequence>
<name>A0A3M6UP07_POCDA</name>
<dbReference type="STRING" id="46731.A0A3M6UP07"/>
<keyword evidence="3" id="KW-1185">Reference proteome</keyword>